<dbReference type="Proteomes" id="UP001497497">
    <property type="component" value="Unassembled WGS sequence"/>
</dbReference>
<dbReference type="InterPro" id="IPR000483">
    <property type="entry name" value="Cys-rich_flank_reg_C"/>
</dbReference>
<keyword evidence="3" id="KW-1133">Transmembrane helix</keyword>
<evidence type="ECO:0000313" key="7">
    <source>
        <dbReference type="Proteomes" id="UP001497497"/>
    </source>
</evidence>
<reference evidence="6 7" key="1">
    <citation type="submission" date="2024-04" db="EMBL/GenBank/DDBJ databases">
        <authorList>
            <consortium name="Genoscope - CEA"/>
            <person name="William W."/>
        </authorList>
    </citation>
    <scope>NUCLEOTIDE SEQUENCE [LARGE SCALE GENOMIC DNA]</scope>
</reference>
<dbReference type="InterPro" id="IPR032675">
    <property type="entry name" value="LRR_dom_sf"/>
</dbReference>
<organism evidence="6 7">
    <name type="scientific">Lymnaea stagnalis</name>
    <name type="common">Great pond snail</name>
    <name type="synonym">Helix stagnalis</name>
    <dbReference type="NCBI Taxonomy" id="6523"/>
    <lineage>
        <taxon>Eukaryota</taxon>
        <taxon>Metazoa</taxon>
        <taxon>Spiralia</taxon>
        <taxon>Lophotrochozoa</taxon>
        <taxon>Mollusca</taxon>
        <taxon>Gastropoda</taxon>
        <taxon>Heterobranchia</taxon>
        <taxon>Euthyneura</taxon>
        <taxon>Panpulmonata</taxon>
        <taxon>Hygrophila</taxon>
        <taxon>Lymnaeoidea</taxon>
        <taxon>Lymnaeidae</taxon>
        <taxon>Lymnaea</taxon>
    </lineage>
</organism>
<evidence type="ECO:0000259" key="5">
    <source>
        <dbReference type="SMART" id="SM00082"/>
    </source>
</evidence>
<evidence type="ECO:0000256" key="4">
    <source>
        <dbReference type="SAM" id="SignalP"/>
    </source>
</evidence>
<keyword evidence="2 4" id="KW-0732">Signal</keyword>
<dbReference type="AlphaFoldDB" id="A0AAV2HMJ4"/>
<feature type="chain" id="PRO_5043819424" description="LRRCT domain-containing protein" evidence="4">
    <location>
        <begin position="34"/>
        <end position="512"/>
    </location>
</feature>
<feature type="signal peptide" evidence="4">
    <location>
        <begin position="1"/>
        <end position="33"/>
    </location>
</feature>
<dbReference type="EMBL" id="CAXITT010000196">
    <property type="protein sequence ID" value="CAL1535263.1"/>
    <property type="molecule type" value="Genomic_DNA"/>
</dbReference>
<keyword evidence="7" id="KW-1185">Reference proteome</keyword>
<keyword evidence="3" id="KW-0812">Transmembrane</keyword>
<dbReference type="SUPFAM" id="SSF52047">
    <property type="entry name" value="RNI-like"/>
    <property type="match status" value="1"/>
</dbReference>
<proteinExistence type="predicted"/>
<evidence type="ECO:0000256" key="3">
    <source>
        <dbReference type="SAM" id="Phobius"/>
    </source>
</evidence>
<keyword evidence="3" id="KW-0472">Membrane</keyword>
<comment type="caution">
    <text evidence="6">The sequence shown here is derived from an EMBL/GenBank/DDBJ whole genome shotgun (WGS) entry which is preliminary data.</text>
</comment>
<gene>
    <name evidence="6" type="ORF">GSLYS_00009223001</name>
</gene>
<feature type="domain" description="LRRCT" evidence="5">
    <location>
        <begin position="412"/>
        <end position="467"/>
    </location>
</feature>
<name>A0AAV2HMJ4_LYMST</name>
<protein>
    <recommendedName>
        <fullName evidence="5">LRRCT domain-containing protein</fullName>
    </recommendedName>
</protein>
<sequence length="512" mass="56718">MVDASNRMSTFHTCSIVLSLILSHCTVETVAHASNPIPRCWEKMCTLSDGANILGQYVDGIRGDVYYLHCQVRNHEGIAWHYSTLRDWLHDIPGISVFARVECTNGSSISLPWPMRARGVVGLSIHNCILRDKYLEFQNQTISDIPDQLRVLEIRDSVWFSDDESFNKMTKPASLANLTADYDCGQDSTLEYMVASNVSYGMDSVSAPNDQGLQGSAAVDFDLDAMLAKSKPSPDSGNSLENSVLLEALSGGGDKLSTYGSERYVSPPVTRTPENLTEEFLELVKKLEGLDFKCNYLKLRVIDESYPKIMIANHFKFMLQNAKYPELRVMNYTRSGLGALPRELKEHRIHFPKLEYLDLSENKIKSIDLGAQTATSGHVIVDLSHNLIANVSLEDVVAWSRVEDVFVDIRNNPIHCSCDMKPLLDYVGANGFFAGALAPYAYIRDLECATPDVLRGRKLSTLNLDCWEHARTRGPEVSGWASASTWAIAGCCAFGVVSTVAVVAVVLKLRTG</sequence>
<evidence type="ECO:0000256" key="2">
    <source>
        <dbReference type="ARBA" id="ARBA00022729"/>
    </source>
</evidence>
<evidence type="ECO:0000256" key="1">
    <source>
        <dbReference type="ARBA" id="ARBA00022614"/>
    </source>
</evidence>
<evidence type="ECO:0000313" key="6">
    <source>
        <dbReference type="EMBL" id="CAL1535263.1"/>
    </source>
</evidence>
<feature type="transmembrane region" description="Helical" evidence="3">
    <location>
        <begin position="486"/>
        <end position="507"/>
    </location>
</feature>
<keyword evidence="1" id="KW-0433">Leucine-rich repeat</keyword>
<accession>A0AAV2HMJ4</accession>
<dbReference type="SMART" id="SM00082">
    <property type="entry name" value="LRRCT"/>
    <property type="match status" value="1"/>
</dbReference>
<dbReference type="InterPro" id="IPR001611">
    <property type="entry name" value="Leu-rich_rpt"/>
</dbReference>
<dbReference type="PROSITE" id="PS51450">
    <property type="entry name" value="LRR"/>
    <property type="match status" value="1"/>
</dbReference>
<dbReference type="Gene3D" id="3.80.10.10">
    <property type="entry name" value="Ribonuclease Inhibitor"/>
    <property type="match status" value="1"/>
</dbReference>
<dbReference type="SUPFAM" id="SSF52058">
    <property type="entry name" value="L domain-like"/>
    <property type="match status" value="1"/>
</dbReference>